<dbReference type="EMBL" id="WHWB01033118">
    <property type="protein sequence ID" value="KAJ7421826.1"/>
    <property type="molecule type" value="Genomic_DNA"/>
</dbReference>
<name>A0ABQ9DMP8_9PASS</name>
<sequence length="115" mass="13324">MEKGLEGKLYEERLRSHGLFSLKKRRLRRELIVVHNFLMRGRGGAGTDLFSVVTSDSIQDNGMKLCQGRFKVDIRKRFFTQRVAGHMNRLPRERVAASILPDLKKNLDDTLKQIL</sequence>
<reference evidence="1" key="1">
    <citation type="submission" date="2019-10" db="EMBL/GenBank/DDBJ databases">
        <authorList>
            <person name="Soares A.E.R."/>
            <person name="Aleixo A."/>
            <person name="Schneider P."/>
            <person name="Miyaki C.Y."/>
            <person name="Schneider M.P."/>
            <person name="Mello C."/>
            <person name="Vasconcelos A.T.R."/>
        </authorList>
    </citation>
    <scope>NUCLEOTIDE SEQUENCE</scope>
    <source>
        <tissue evidence="1">Muscle</tissue>
    </source>
</reference>
<keyword evidence="2" id="KW-1185">Reference proteome</keyword>
<protein>
    <submittedName>
        <fullName evidence="1">Uncharacterized protein</fullName>
    </submittedName>
</protein>
<comment type="caution">
    <text evidence="1">The sequence shown here is derived from an EMBL/GenBank/DDBJ whole genome shotgun (WGS) entry which is preliminary data.</text>
</comment>
<proteinExistence type="predicted"/>
<evidence type="ECO:0000313" key="2">
    <source>
        <dbReference type="Proteomes" id="UP001145742"/>
    </source>
</evidence>
<dbReference type="Proteomes" id="UP001145742">
    <property type="component" value="Unassembled WGS sequence"/>
</dbReference>
<organism evidence="1 2">
    <name type="scientific">Willisornis vidua</name>
    <name type="common">Xingu scale-backed antbird</name>
    <dbReference type="NCBI Taxonomy" id="1566151"/>
    <lineage>
        <taxon>Eukaryota</taxon>
        <taxon>Metazoa</taxon>
        <taxon>Chordata</taxon>
        <taxon>Craniata</taxon>
        <taxon>Vertebrata</taxon>
        <taxon>Euteleostomi</taxon>
        <taxon>Archelosauria</taxon>
        <taxon>Archosauria</taxon>
        <taxon>Dinosauria</taxon>
        <taxon>Saurischia</taxon>
        <taxon>Theropoda</taxon>
        <taxon>Coelurosauria</taxon>
        <taxon>Aves</taxon>
        <taxon>Neognathae</taxon>
        <taxon>Neoaves</taxon>
        <taxon>Telluraves</taxon>
        <taxon>Australaves</taxon>
        <taxon>Passeriformes</taxon>
        <taxon>Thamnophilidae</taxon>
        <taxon>Willisornis</taxon>
    </lineage>
</organism>
<evidence type="ECO:0000313" key="1">
    <source>
        <dbReference type="EMBL" id="KAJ7421826.1"/>
    </source>
</evidence>
<accession>A0ABQ9DMP8</accession>
<gene>
    <name evidence="1" type="ORF">WISP_41068</name>
</gene>